<dbReference type="InterPro" id="IPR043129">
    <property type="entry name" value="ATPase_NBD"/>
</dbReference>
<dbReference type="SUPFAM" id="SSF53067">
    <property type="entry name" value="Actin-like ATPase domain"/>
    <property type="match status" value="1"/>
</dbReference>
<gene>
    <name evidence="2" type="ORF">AB1471_10355</name>
</gene>
<name>A0ABV3Q4N1_9BACL</name>
<evidence type="ECO:0000313" key="2">
    <source>
        <dbReference type="EMBL" id="MEW9502196.1"/>
    </source>
</evidence>
<dbReference type="InterPro" id="IPR000600">
    <property type="entry name" value="ROK"/>
</dbReference>
<accession>A0ABV3Q4N1</accession>
<dbReference type="Pfam" id="PF00480">
    <property type="entry name" value="ROK"/>
    <property type="match status" value="1"/>
</dbReference>
<dbReference type="Proteomes" id="UP001556040">
    <property type="component" value="Unassembled WGS sequence"/>
</dbReference>
<keyword evidence="3" id="KW-1185">Reference proteome</keyword>
<dbReference type="InterPro" id="IPR049874">
    <property type="entry name" value="ROK_cs"/>
</dbReference>
<protein>
    <submittedName>
        <fullName evidence="2">ROK family protein</fullName>
    </submittedName>
</protein>
<evidence type="ECO:0000313" key="3">
    <source>
        <dbReference type="Proteomes" id="UP001556040"/>
    </source>
</evidence>
<sequence>MVRKKELRKGTMTMKVAVGIDIGGTKIAIGLVREDGKVLKEIEFPTNVDGGPDQALEKMIQYIKSLYTVEPNIIGIGIGSPGPLDTKAGIVLEPPNLQSWHGYPLVQKIDSAFRTKVKLINDADAAAFAEYYYSHRSVYSHMIYVTVSTGIGGGLILNGELYEGVLSGAGEIGHMSMASNGPLCGCGKIGCLEAFSSGTGMMNTWKKKLESLQQPFDPDWTGKDLFEQGASGETTAAEVVKSGADYLARGISQAVQLLNPELVVLGGGIVLAQPTFYQQVVQAVPNYLLDHHKRNIVFAIAEQGRTAGFKGAAAAVLAE</sequence>
<comment type="caution">
    <text evidence="2">The sequence shown here is derived from an EMBL/GenBank/DDBJ whole genome shotgun (WGS) entry which is preliminary data.</text>
</comment>
<evidence type="ECO:0000256" key="1">
    <source>
        <dbReference type="ARBA" id="ARBA00006479"/>
    </source>
</evidence>
<dbReference type="PROSITE" id="PS01125">
    <property type="entry name" value="ROK"/>
    <property type="match status" value="1"/>
</dbReference>
<reference evidence="2 3" key="1">
    <citation type="journal article" date="1979" name="Int. J. Syst. Evol. Microbiol.">
        <title>Bacillus globisporus subsp. marinus subsp. nov.</title>
        <authorList>
            <person name="Liu H."/>
        </authorList>
    </citation>
    <scope>NUCLEOTIDE SEQUENCE [LARGE SCALE GENOMIC DNA]</scope>
    <source>
        <strain evidence="2 3">DSM 1297</strain>
    </source>
</reference>
<dbReference type="RefSeq" id="WP_367779686.1">
    <property type="nucleotide sequence ID" value="NZ_JBFMIA010000008.1"/>
</dbReference>
<dbReference type="PANTHER" id="PTHR18964:SF149">
    <property type="entry name" value="BIFUNCTIONAL UDP-N-ACETYLGLUCOSAMINE 2-EPIMERASE_N-ACETYLMANNOSAMINE KINASE"/>
    <property type="match status" value="1"/>
</dbReference>
<dbReference type="EMBL" id="JBFMIA010000008">
    <property type="protein sequence ID" value="MEW9502196.1"/>
    <property type="molecule type" value="Genomic_DNA"/>
</dbReference>
<comment type="similarity">
    <text evidence="1">Belongs to the ROK (NagC/XylR) family.</text>
</comment>
<proteinExistence type="inferred from homology"/>
<organism evidence="2 3">
    <name type="scientific">Jeotgalibacillus marinus</name>
    <dbReference type="NCBI Taxonomy" id="86667"/>
    <lineage>
        <taxon>Bacteria</taxon>
        <taxon>Bacillati</taxon>
        <taxon>Bacillota</taxon>
        <taxon>Bacilli</taxon>
        <taxon>Bacillales</taxon>
        <taxon>Caryophanaceae</taxon>
        <taxon>Jeotgalibacillus</taxon>
    </lineage>
</organism>
<dbReference type="PANTHER" id="PTHR18964">
    <property type="entry name" value="ROK (REPRESSOR, ORF, KINASE) FAMILY"/>
    <property type="match status" value="1"/>
</dbReference>
<dbReference type="Gene3D" id="3.30.420.40">
    <property type="match status" value="2"/>
</dbReference>